<protein>
    <submittedName>
        <fullName evidence="9">Glutamate receptor ionotropic, delta-1</fullName>
    </submittedName>
</protein>
<evidence type="ECO:0000256" key="5">
    <source>
        <dbReference type="ARBA" id="ARBA00023136"/>
    </source>
</evidence>
<name>A0A226DAJ0_FOLCA</name>
<evidence type="ECO:0000256" key="7">
    <source>
        <dbReference type="ARBA" id="ARBA00023180"/>
    </source>
</evidence>
<comment type="caution">
    <text evidence="9">The sequence shown here is derived from an EMBL/GenBank/DDBJ whole genome shotgun (WGS) entry which is preliminary data.</text>
</comment>
<evidence type="ECO:0000256" key="1">
    <source>
        <dbReference type="ARBA" id="ARBA00004651"/>
    </source>
</evidence>
<dbReference type="PANTHER" id="PTHR42643">
    <property type="entry name" value="IONOTROPIC RECEPTOR 20A-RELATED"/>
    <property type="match status" value="1"/>
</dbReference>
<evidence type="ECO:0000256" key="4">
    <source>
        <dbReference type="ARBA" id="ARBA00022989"/>
    </source>
</evidence>
<evidence type="ECO:0000256" key="3">
    <source>
        <dbReference type="ARBA" id="ARBA00022692"/>
    </source>
</evidence>
<evidence type="ECO:0000256" key="2">
    <source>
        <dbReference type="ARBA" id="ARBA00022475"/>
    </source>
</evidence>
<evidence type="ECO:0000313" key="10">
    <source>
        <dbReference type="Proteomes" id="UP000198287"/>
    </source>
</evidence>
<feature type="transmembrane region" description="Helical" evidence="8">
    <location>
        <begin position="587"/>
        <end position="608"/>
    </location>
</feature>
<dbReference type="AlphaFoldDB" id="A0A226DAJ0"/>
<proteinExistence type="predicted"/>
<evidence type="ECO:0000313" key="9">
    <source>
        <dbReference type="EMBL" id="OXA41631.1"/>
    </source>
</evidence>
<comment type="subcellular location">
    <subcellularLocation>
        <location evidence="1">Cell membrane</location>
        <topology evidence="1">Multi-pass membrane protein</topology>
    </subcellularLocation>
</comment>
<gene>
    <name evidence="9" type="ORF">Fcan01_23889</name>
</gene>
<accession>A0A226DAJ0</accession>
<dbReference type="EMBL" id="LNIX01000029">
    <property type="protein sequence ID" value="OXA41631.1"/>
    <property type="molecule type" value="Genomic_DNA"/>
</dbReference>
<dbReference type="Proteomes" id="UP000198287">
    <property type="component" value="Unassembled WGS sequence"/>
</dbReference>
<reference evidence="9 10" key="1">
    <citation type="submission" date="2015-12" db="EMBL/GenBank/DDBJ databases">
        <title>The genome of Folsomia candida.</title>
        <authorList>
            <person name="Faddeeva A."/>
            <person name="Derks M.F."/>
            <person name="Anvar Y."/>
            <person name="Smit S."/>
            <person name="Van Straalen N."/>
            <person name="Roelofs D."/>
        </authorList>
    </citation>
    <scope>NUCLEOTIDE SEQUENCE [LARGE SCALE GENOMIC DNA]</scope>
    <source>
        <strain evidence="9 10">VU population</strain>
        <tissue evidence="9">Whole body</tissue>
    </source>
</reference>
<keyword evidence="7" id="KW-0325">Glycoprotein</keyword>
<keyword evidence="10" id="KW-1185">Reference proteome</keyword>
<feature type="transmembrane region" description="Helical" evidence="8">
    <location>
        <begin position="231"/>
        <end position="250"/>
    </location>
</feature>
<feature type="transmembrane region" description="Helical" evidence="8">
    <location>
        <begin position="299"/>
        <end position="319"/>
    </location>
</feature>
<evidence type="ECO:0000256" key="6">
    <source>
        <dbReference type="ARBA" id="ARBA00023170"/>
    </source>
</evidence>
<keyword evidence="3 8" id="KW-0812">Transmembrane</keyword>
<organism evidence="9 10">
    <name type="scientific">Folsomia candida</name>
    <name type="common">Springtail</name>
    <dbReference type="NCBI Taxonomy" id="158441"/>
    <lineage>
        <taxon>Eukaryota</taxon>
        <taxon>Metazoa</taxon>
        <taxon>Ecdysozoa</taxon>
        <taxon>Arthropoda</taxon>
        <taxon>Hexapoda</taxon>
        <taxon>Collembola</taxon>
        <taxon>Entomobryomorpha</taxon>
        <taxon>Isotomoidea</taxon>
        <taxon>Isotomidae</taxon>
        <taxon>Proisotominae</taxon>
        <taxon>Folsomia</taxon>
    </lineage>
</organism>
<keyword evidence="4 8" id="KW-1133">Transmembrane helix</keyword>
<dbReference type="GO" id="GO:0005886">
    <property type="term" value="C:plasma membrane"/>
    <property type="evidence" value="ECO:0007669"/>
    <property type="project" value="UniProtKB-SubCell"/>
</dbReference>
<keyword evidence="2" id="KW-1003">Cell membrane</keyword>
<dbReference type="PANTHER" id="PTHR42643:SF30">
    <property type="entry name" value="IONOTROPIC RECEPTOR 40A-RELATED"/>
    <property type="match status" value="1"/>
</dbReference>
<dbReference type="InterPro" id="IPR052192">
    <property type="entry name" value="Insect_Ionotropic_Sensory_Rcpt"/>
</dbReference>
<keyword evidence="6 9" id="KW-0675">Receptor</keyword>
<keyword evidence="5 8" id="KW-0472">Membrane</keyword>
<sequence>MFSTNLKTVSLEDDLTLLSEHLQSPDSILENPNYIIFYVSKGLNKHSLPPEFNAFLKKLPILTITSKFLVVHNTSIFLVNLKDSSLFHITNHQSITSTWNQIHSNFNHGPVSVPKLRTSYEYFGIIYGKAVVCELGFKYSSSGQYCFIHSISIILNFTAYDYVFQKSQVPSGPPIAEIKKDGHQILLTQLNNPKDRLQVVPHFYNVLPFGFVLVIDRSEFEIANPISSFDIFTWILLFTSIVVVSIFLWVENEIVKKRLDPTNIPFLAVSCTLLEQSLSPSLWKTVKQDCTSSFKASRFILLIWFLISIVLIGGYRSVFYRFLTSSIPPIGLPSNLEQLIDSKYTMVGTDSFLLSMNGPSVNILEYIIGSYLSFAEENNEDDEGDVKHHNVREVQRTARFSKGLQNIIFLNKIHYSKLLVLHNYSLLVPNCCSKKAGVVLPKSFAMVSSTDGTSLFLNLMKMEEDKYFLIRSKEFDYFLSTTELFAVTSNFFAEPFLRVQSLLIQSGLFQIWTTYGKEMMLSLSKHFTSCLQNIYLNDKTRSTFWEYTAYLRVAQGVDKIPKGLQDYLQGRVVPKIFKIFRALSLKVVSMIFFSWAIGLILAASVFCVGR</sequence>
<evidence type="ECO:0000256" key="8">
    <source>
        <dbReference type="SAM" id="Phobius"/>
    </source>
</evidence>